<dbReference type="EMBL" id="JAOCKX010000057">
    <property type="protein sequence ID" value="MDH2134427.1"/>
    <property type="molecule type" value="Genomic_DNA"/>
</dbReference>
<evidence type="ECO:0000313" key="2">
    <source>
        <dbReference type="Proteomes" id="UP001162318"/>
    </source>
</evidence>
<accession>A0AA43BF42</accession>
<comment type="caution">
    <text evidence="1">The sequence shown here is derived from an EMBL/GenBank/DDBJ whole genome shotgun (WGS) entry which is preliminary data.</text>
</comment>
<dbReference type="Proteomes" id="UP001162318">
    <property type="component" value="Unassembled WGS sequence"/>
</dbReference>
<protein>
    <submittedName>
        <fullName evidence="1">Uncharacterized protein</fullName>
    </submittedName>
</protein>
<organism evidence="1 2">
    <name type="scientific">Sphingobium yanoikuyae</name>
    <name type="common">Sphingomonas yanoikuyae</name>
    <dbReference type="NCBI Taxonomy" id="13690"/>
    <lineage>
        <taxon>Bacteria</taxon>
        <taxon>Pseudomonadati</taxon>
        <taxon>Pseudomonadota</taxon>
        <taxon>Alphaproteobacteria</taxon>
        <taxon>Sphingomonadales</taxon>
        <taxon>Sphingomonadaceae</taxon>
        <taxon>Sphingobium</taxon>
    </lineage>
</organism>
<evidence type="ECO:0000313" key="1">
    <source>
        <dbReference type="EMBL" id="MDH2134427.1"/>
    </source>
</evidence>
<dbReference type="RefSeq" id="WP_279729497.1">
    <property type="nucleotide sequence ID" value="NZ_JAOCKX010000057.1"/>
</dbReference>
<gene>
    <name evidence="1" type="ORF">N5J77_25150</name>
</gene>
<name>A0AA43BF42_SPHYA</name>
<reference evidence="1" key="1">
    <citation type="submission" date="2022-09" db="EMBL/GenBank/DDBJ databases">
        <title>Intensive care unit water sources are persistently colonized with multi-drug resistant bacteria and are the site of extensive horizontal gene transfer of antibiotic resistance genes.</title>
        <authorList>
            <person name="Diorio-Toth L."/>
        </authorList>
    </citation>
    <scope>NUCLEOTIDE SEQUENCE</scope>
    <source>
        <strain evidence="1">GD03659</strain>
    </source>
</reference>
<sequence>MALLIEAGQMTASDYVPIYPNLPLASAGASTEAVLPKAPRRKLKIATKS</sequence>
<dbReference type="AlphaFoldDB" id="A0AA43BF42"/>
<proteinExistence type="predicted"/>